<keyword evidence="12" id="KW-1133">Transmembrane helix</keyword>
<comment type="caution">
    <text evidence="15">The sequence shown here is derived from an EMBL/GenBank/DDBJ whole genome shotgun (WGS) entry which is preliminary data.</text>
</comment>
<evidence type="ECO:0000256" key="9">
    <source>
        <dbReference type="ARBA" id="ARBA00023288"/>
    </source>
</evidence>
<dbReference type="Gene3D" id="2.30.180.10">
    <property type="entry name" value="FAS1 domain"/>
    <property type="match status" value="1"/>
</dbReference>
<evidence type="ECO:0000313" key="16">
    <source>
        <dbReference type="Proteomes" id="UP000797356"/>
    </source>
</evidence>
<dbReference type="InterPro" id="IPR036378">
    <property type="entry name" value="FAS1_dom_sf"/>
</dbReference>
<reference evidence="15" key="2">
    <citation type="submission" date="2019-07" db="EMBL/GenBank/DDBJ databases">
        <authorList>
            <person name="Yang Y."/>
            <person name="Bocs S."/>
            <person name="Baudouin L."/>
        </authorList>
    </citation>
    <scope>NUCLEOTIDE SEQUENCE</scope>
    <source>
        <tissue evidence="15">Spear leaf of Hainan Tall coconut</tissue>
    </source>
</reference>
<dbReference type="OrthoDB" id="694090at2759"/>
<dbReference type="GO" id="GO:0005886">
    <property type="term" value="C:plasma membrane"/>
    <property type="evidence" value="ECO:0007669"/>
    <property type="project" value="UniProtKB-SubCell"/>
</dbReference>
<comment type="function">
    <text evidence="10">May be a cell surface adhesion protein.</text>
</comment>
<dbReference type="FunFam" id="2.30.180.10:FF:000015">
    <property type="entry name" value="Fasciclin-like arabinogalactan protein 3"/>
    <property type="match status" value="1"/>
</dbReference>
<keyword evidence="3" id="KW-1003">Cell membrane</keyword>
<evidence type="ECO:0000256" key="1">
    <source>
        <dbReference type="ARBA" id="ARBA00004609"/>
    </source>
</evidence>
<evidence type="ECO:0000256" key="11">
    <source>
        <dbReference type="SAM" id="MobiDB-lite"/>
    </source>
</evidence>
<evidence type="ECO:0000259" key="14">
    <source>
        <dbReference type="PROSITE" id="PS50213"/>
    </source>
</evidence>
<organism evidence="15 16">
    <name type="scientific">Cocos nucifera</name>
    <name type="common">Coconut palm</name>
    <dbReference type="NCBI Taxonomy" id="13894"/>
    <lineage>
        <taxon>Eukaryota</taxon>
        <taxon>Viridiplantae</taxon>
        <taxon>Streptophyta</taxon>
        <taxon>Embryophyta</taxon>
        <taxon>Tracheophyta</taxon>
        <taxon>Spermatophyta</taxon>
        <taxon>Magnoliopsida</taxon>
        <taxon>Liliopsida</taxon>
        <taxon>Arecaceae</taxon>
        <taxon>Arecoideae</taxon>
        <taxon>Cocoseae</taxon>
        <taxon>Attaleinae</taxon>
        <taxon>Cocos</taxon>
    </lineage>
</organism>
<dbReference type="InterPro" id="IPR033254">
    <property type="entry name" value="Plant_FLA"/>
</dbReference>
<feature type="chain" id="PRO_5035463886" evidence="13">
    <location>
        <begin position="22"/>
        <end position="289"/>
    </location>
</feature>
<accession>A0A8K0HTS2</accession>
<dbReference type="InterPro" id="IPR000782">
    <property type="entry name" value="FAS1_domain"/>
</dbReference>
<keyword evidence="9" id="KW-0449">Lipoprotein</keyword>
<keyword evidence="4" id="KW-0336">GPI-anchor</keyword>
<keyword evidence="5 13" id="KW-0732">Signal</keyword>
<comment type="similarity">
    <text evidence="2">Belongs to the fasciclin-like AGP family.</text>
</comment>
<dbReference type="PROSITE" id="PS50213">
    <property type="entry name" value="FAS1"/>
    <property type="match status" value="1"/>
</dbReference>
<feature type="compositionally biased region" description="Low complexity" evidence="11">
    <location>
        <begin position="175"/>
        <end position="188"/>
    </location>
</feature>
<keyword evidence="16" id="KW-1185">Reference proteome</keyword>
<name>A0A8K0HTS2_COCNU</name>
<dbReference type="GO" id="GO:0098552">
    <property type="term" value="C:side of membrane"/>
    <property type="evidence" value="ECO:0007669"/>
    <property type="project" value="UniProtKB-KW"/>
</dbReference>
<proteinExistence type="inferred from homology"/>
<keyword evidence="12" id="KW-0812">Transmembrane</keyword>
<feature type="transmembrane region" description="Helical" evidence="12">
    <location>
        <begin position="271"/>
        <end position="288"/>
    </location>
</feature>
<evidence type="ECO:0000256" key="12">
    <source>
        <dbReference type="SAM" id="Phobius"/>
    </source>
</evidence>
<dbReference type="AlphaFoldDB" id="A0A8K0HTS2"/>
<dbReference type="Proteomes" id="UP000797356">
    <property type="component" value="Chromosome 1"/>
</dbReference>
<dbReference type="SUPFAM" id="SSF82153">
    <property type="entry name" value="FAS1 domain"/>
    <property type="match status" value="1"/>
</dbReference>
<protein>
    <submittedName>
        <fullName evidence="15">Fasciclin-like arabinogalactan protein 3</fullName>
    </submittedName>
</protein>
<evidence type="ECO:0000256" key="6">
    <source>
        <dbReference type="ARBA" id="ARBA00022974"/>
    </source>
</evidence>
<evidence type="ECO:0000256" key="5">
    <source>
        <dbReference type="ARBA" id="ARBA00022729"/>
    </source>
</evidence>
<evidence type="ECO:0000256" key="4">
    <source>
        <dbReference type="ARBA" id="ARBA00022622"/>
    </source>
</evidence>
<evidence type="ECO:0000256" key="10">
    <source>
        <dbReference type="ARBA" id="ARBA00024686"/>
    </source>
</evidence>
<evidence type="ECO:0000256" key="8">
    <source>
        <dbReference type="ARBA" id="ARBA00023180"/>
    </source>
</evidence>
<dbReference type="PANTHER" id="PTHR32382:SF6">
    <property type="entry name" value="FASCICLIN-LIKE ARABINOGALACTAN PROTEIN 14"/>
    <property type="match status" value="1"/>
</dbReference>
<dbReference type="EMBL" id="CM017872">
    <property type="protein sequence ID" value="KAG1326422.1"/>
    <property type="molecule type" value="Genomic_DNA"/>
</dbReference>
<keyword evidence="6" id="KW-0654">Proteoglycan</keyword>
<sequence length="289" mass="30669">MAPKPQALFLLLPLLLSSVVAYNVTQILEPFSDFATFNNYLTRTKLADEINRRQAITVLVVDNSKMSPLSSLDIETLKRVMAVHVILDYYDQNKLTHIFNKSALLTTLFQTTGIANNSLGFLNVTSEPNEVMLFGSAIPKAPLSSTFSKVIMTIPYNISILQISNPIIPSGIEGAKQTSSSSSKAPKNAPAPTPVAKPAKSTTNAPAPIEKTMTDAPVEAPNAVDSPADALKANASQPLTKKSASDAPVASPTSPRKVANMSASSSSASRMMVDSIVGLVIGVVLLIVF</sequence>
<reference evidence="15" key="1">
    <citation type="journal article" date="2017" name="Gigascience">
        <title>The genome draft of coconut (Cocos nucifera).</title>
        <authorList>
            <person name="Xiao Y."/>
            <person name="Xu P."/>
            <person name="Fan H."/>
            <person name="Baudouin L."/>
            <person name="Xia W."/>
            <person name="Bocs S."/>
            <person name="Xu J."/>
            <person name="Li Q."/>
            <person name="Guo A."/>
            <person name="Zhou L."/>
            <person name="Li J."/>
            <person name="Wu Y."/>
            <person name="Ma Z."/>
            <person name="Armero A."/>
            <person name="Issali A.E."/>
            <person name="Liu N."/>
            <person name="Peng M."/>
            <person name="Yang Y."/>
        </authorList>
    </citation>
    <scope>NUCLEOTIDE SEQUENCE</scope>
    <source>
        <tissue evidence="15">Spear leaf of Hainan Tall coconut</tissue>
    </source>
</reference>
<comment type="subcellular location">
    <subcellularLocation>
        <location evidence="1">Cell membrane</location>
        <topology evidence="1">Lipid-anchor</topology>
        <topology evidence="1">GPI-anchor</topology>
    </subcellularLocation>
</comment>
<gene>
    <name evidence="15" type="ORF">COCNU_01G003560</name>
</gene>
<feature type="region of interest" description="Disordered" evidence="11">
    <location>
        <begin position="236"/>
        <end position="266"/>
    </location>
</feature>
<evidence type="ECO:0000256" key="3">
    <source>
        <dbReference type="ARBA" id="ARBA00022475"/>
    </source>
</evidence>
<feature type="domain" description="FAS1" evidence="14">
    <location>
        <begin position="21"/>
        <end position="158"/>
    </location>
</feature>
<evidence type="ECO:0000313" key="15">
    <source>
        <dbReference type="EMBL" id="KAG1326422.1"/>
    </source>
</evidence>
<feature type="signal peptide" evidence="13">
    <location>
        <begin position="1"/>
        <end position="21"/>
    </location>
</feature>
<evidence type="ECO:0000256" key="7">
    <source>
        <dbReference type="ARBA" id="ARBA00023136"/>
    </source>
</evidence>
<keyword evidence="7 12" id="KW-0472">Membrane</keyword>
<feature type="region of interest" description="Disordered" evidence="11">
    <location>
        <begin position="173"/>
        <end position="208"/>
    </location>
</feature>
<evidence type="ECO:0000256" key="2">
    <source>
        <dbReference type="ARBA" id="ARBA00007843"/>
    </source>
</evidence>
<keyword evidence="8" id="KW-0325">Glycoprotein</keyword>
<evidence type="ECO:0000256" key="13">
    <source>
        <dbReference type="SAM" id="SignalP"/>
    </source>
</evidence>
<dbReference type="PANTHER" id="PTHR32382">
    <property type="entry name" value="FASCICLIN-LIKE ARABINOGALACTAN PROTEIN"/>
    <property type="match status" value="1"/>
</dbReference>